<accession>A0A931FA53</accession>
<evidence type="ECO:0000313" key="1">
    <source>
        <dbReference type="EMBL" id="MBF8807107.1"/>
    </source>
</evidence>
<dbReference type="AlphaFoldDB" id="A0A931FA53"/>
<keyword evidence="2" id="KW-1185">Reference proteome</keyword>
<comment type="caution">
    <text evidence="1">The sequence shown here is derived from an EMBL/GenBank/DDBJ whole genome shotgun (WGS) entry which is preliminary data.</text>
</comment>
<dbReference type="Proteomes" id="UP000637757">
    <property type="component" value="Unassembled WGS sequence"/>
</dbReference>
<sequence>MGKITSNTAVANNAIIAVKFVTVSKSTQIPVEKSTVSGLRTGVSVSNQLVSDLEQLVTCVKDQSERFPKLAAVNAFRAMQTKF</sequence>
<proteinExistence type="predicted"/>
<protein>
    <submittedName>
        <fullName evidence="1">Uncharacterized protein</fullName>
    </submittedName>
</protein>
<reference evidence="1" key="1">
    <citation type="submission" date="2020-09" db="EMBL/GenBank/DDBJ databases">
        <title>Genomic insights into the novelty and pathogenicity of a unique biofilm-forming Enterococcus sp. bacteria (Enterococcus lacertideformus) identified in reptiles.</title>
        <authorList>
            <person name="Agius J.E."/>
            <person name="Phalen D.N."/>
            <person name="Rose K."/>
            <person name="Eden J.-S."/>
        </authorList>
    </citation>
    <scope>NUCLEOTIDE SEQUENCE</scope>
    <source>
        <strain evidence="1">PHRS 0518</strain>
    </source>
</reference>
<organism evidence="1 2">
    <name type="scientific">Enterococcus lacertideformus</name>
    <dbReference type="NCBI Taxonomy" id="2771493"/>
    <lineage>
        <taxon>Bacteria</taxon>
        <taxon>Bacillati</taxon>
        <taxon>Bacillota</taxon>
        <taxon>Bacilli</taxon>
        <taxon>Lactobacillales</taxon>
        <taxon>Enterococcaceae</taxon>
        <taxon>Enterococcus</taxon>
    </lineage>
</organism>
<dbReference type="EMBL" id="JADAKE010000001">
    <property type="protein sequence ID" value="MBF8807107.1"/>
    <property type="molecule type" value="Genomic_DNA"/>
</dbReference>
<evidence type="ECO:0000313" key="2">
    <source>
        <dbReference type="Proteomes" id="UP000637757"/>
    </source>
</evidence>
<gene>
    <name evidence="1" type="ORF">IC227_00195</name>
</gene>
<name>A0A931FA53_9ENTE</name>